<accession>X7ZJT3</accession>
<reference evidence="2 3" key="1">
    <citation type="submission" date="2013-12" db="EMBL/GenBank/DDBJ databases">
        <authorList>
            <person name="Brown-Elliot B."/>
            <person name="Wallace R."/>
            <person name="Lenaerts A."/>
            <person name="Ordway D."/>
            <person name="DeGroote M.A."/>
            <person name="Parker T."/>
            <person name="Sizemore C."/>
            <person name="Tallon L.J."/>
            <person name="Sadzewicz L.K."/>
            <person name="Sengamalay N."/>
            <person name="Fraser C.M."/>
            <person name="Hine E."/>
            <person name="Shefchek K.A."/>
            <person name="Das S.P."/>
            <person name="Tettelin H."/>
        </authorList>
    </citation>
    <scope>NUCLEOTIDE SEQUENCE [LARGE SCALE GENOMIC DNA]</scope>
    <source>
        <strain evidence="2 3">662</strain>
    </source>
</reference>
<feature type="compositionally biased region" description="Pro residues" evidence="1">
    <location>
        <begin position="41"/>
        <end position="53"/>
    </location>
</feature>
<gene>
    <name evidence="2" type="ORF">I545_3005</name>
</gene>
<dbReference type="PATRIC" id="fig|1299326.3.peg.2886"/>
<dbReference type="EMBL" id="JAOA01000003">
    <property type="protein sequence ID" value="EUA18815.1"/>
    <property type="molecule type" value="Genomic_DNA"/>
</dbReference>
<organism evidence="2 3">
    <name type="scientific">Mycobacterium kansasii 662</name>
    <dbReference type="NCBI Taxonomy" id="1299326"/>
    <lineage>
        <taxon>Bacteria</taxon>
        <taxon>Bacillati</taxon>
        <taxon>Actinomycetota</taxon>
        <taxon>Actinomycetes</taxon>
        <taxon>Mycobacteriales</taxon>
        <taxon>Mycobacteriaceae</taxon>
        <taxon>Mycobacterium</taxon>
    </lineage>
</organism>
<protein>
    <submittedName>
        <fullName evidence="2">Uncharacterized protein</fullName>
    </submittedName>
</protein>
<name>X7ZJT3_MYCKA</name>
<feature type="region of interest" description="Disordered" evidence="1">
    <location>
        <begin position="40"/>
        <end position="64"/>
    </location>
</feature>
<dbReference type="AlphaFoldDB" id="X7ZJT3"/>
<sequence length="78" mass="8187">MVAPAVTAVADSEASAPVAAAEARARRRWVPRAGRVAVAAPPAPAGPVLPPDHPSSRHWQRLKRRRAIAVSRARGGRA</sequence>
<evidence type="ECO:0000313" key="2">
    <source>
        <dbReference type="EMBL" id="EUA18815.1"/>
    </source>
</evidence>
<comment type="caution">
    <text evidence="2">The sequence shown here is derived from an EMBL/GenBank/DDBJ whole genome shotgun (WGS) entry which is preliminary data.</text>
</comment>
<dbReference type="Proteomes" id="UP000020561">
    <property type="component" value="Unassembled WGS sequence"/>
</dbReference>
<evidence type="ECO:0000313" key="3">
    <source>
        <dbReference type="Proteomes" id="UP000020561"/>
    </source>
</evidence>
<evidence type="ECO:0000256" key="1">
    <source>
        <dbReference type="SAM" id="MobiDB-lite"/>
    </source>
</evidence>
<proteinExistence type="predicted"/>